<dbReference type="RefSeq" id="WP_349215013.1">
    <property type="nucleotide sequence ID" value="NZ_JBBMFA010000059.1"/>
</dbReference>
<comment type="caution">
    <text evidence="7">Lacks conserved residue(s) required for the propagation of feature annotation.</text>
</comment>
<dbReference type="InterPro" id="IPR001986">
    <property type="entry name" value="Enolpyruvate_Tfrase_dom"/>
</dbReference>
<comment type="function">
    <text evidence="7">Catalyzes the transfer of the enolpyruvyl moiety of phosphoenolpyruvate (PEP) to the 5-hydroxyl of shikimate-3-phosphate (S3P) to produce enolpyruvyl shikimate-3-phosphate and inorganic phosphate.</text>
</comment>
<feature type="binding site" evidence="7">
    <location>
        <position position="119"/>
    </location>
    <ligand>
        <name>phosphoenolpyruvate</name>
        <dbReference type="ChEBI" id="CHEBI:58702"/>
    </ligand>
</feature>
<feature type="binding site" evidence="7">
    <location>
        <position position="161"/>
    </location>
    <ligand>
        <name>3-phosphoshikimate</name>
        <dbReference type="ChEBI" id="CHEBI:145989"/>
    </ligand>
</feature>
<evidence type="ECO:0000313" key="9">
    <source>
        <dbReference type="EMBL" id="MEQ2519580.1"/>
    </source>
</evidence>
<proteinExistence type="inferred from homology"/>
<feature type="binding site" evidence="7">
    <location>
        <position position="20"/>
    </location>
    <ligand>
        <name>phosphoenolpyruvate</name>
        <dbReference type="ChEBI" id="CHEBI:58702"/>
    </ligand>
</feature>
<feature type="binding site" evidence="7">
    <location>
        <position position="160"/>
    </location>
    <ligand>
        <name>3-phosphoshikimate</name>
        <dbReference type="ChEBI" id="CHEBI:145989"/>
    </ligand>
</feature>
<dbReference type="SUPFAM" id="SSF55205">
    <property type="entry name" value="EPT/RTPC-like"/>
    <property type="match status" value="1"/>
</dbReference>
<dbReference type="PROSITE" id="PS00885">
    <property type="entry name" value="EPSP_SYNTHASE_2"/>
    <property type="match status" value="1"/>
</dbReference>
<feature type="binding site" evidence="7">
    <location>
        <position position="188"/>
    </location>
    <ligand>
        <name>3-phosphoshikimate</name>
        <dbReference type="ChEBI" id="CHEBI:145989"/>
    </ligand>
</feature>
<comment type="subunit">
    <text evidence="7">Monomer.</text>
</comment>
<organism evidence="9 10">
    <name type="scientific">Ruthenibacterium intestinale</name>
    <dbReference type="NCBI Taxonomy" id="3133163"/>
    <lineage>
        <taxon>Bacteria</taxon>
        <taxon>Bacillati</taxon>
        <taxon>Bacillota</taxon>
        <taxon>Clostridia</taxon>
        <taxon>Eubacteriales</taxon>
        <taxon>Oscillospiraceae</taxon>
        <taxon>Ruthenibacterium</taxon>
    </lineage>
</organism>
<dbReference type="PANTHER" id="PTHR21090">
    <property type="entry name" value="AROM/DEHYDROQUINATE SYNTHASE"/>
    <property type="match status" value="1"/>
</dbReference>
<dbReference type="InterPro" id="IPR023193">
    <property type="entry name" value="EPSP_synthase_CS"/>
</dbReference>
<accession>A0ABV1GCM2</accession>
<feature type="binding site" evidence="7">
    <location>
        <position position="25"/>
    </location>
    <ligand>
        <name>3-phosphoshikimate</name>
        <dbReference type="ChEBI" id="CHEBI:145989"/>
    </ligand>
</feature>
<dbReference type="NCBIfam" id="TIGR01356">
    <property type="entry name" value="aroA"/>
    <property type="match status" value="1"/>
</dbReference>
<sequence length="422" mass="45325">MRVTIERSRVFGTLEAPPSKSMAHRLLICAGLAEGRSVIDRVDPSQDVLATARALEALGARVRLEEGRAVVDGCGGRLTAPDGPVDCGESGSTLRFFIPLLASCGRPVRLLGHGRLMQRPQDVYARLFERQGLPFSQTQQELTLCGPLRPGEYRVEGGVSSQFISGLLLALPLLDGDSVLQVTPPFESQSYVALTLRAMADFGVSVRREGNTFFIPGNQRYRPRNGAVEGDASQAAFPAVLGAVKGGITVTGLREDSCQGDRVIFDILRRCGAGMTAVPGGWRFEKQPLRAVDIDLADCPDLGPILMVLGLFCEGETVIRNAGRLRVKESDRIAAMQQEVEKLGGRIEAEGGTVRVRGASLHGAPDLAGHNDHRVVMALTVAALAADVPVCIQEAEAVRKSWPDFFSRMQQLGAEVKTDGTT</sequence>
<name>A0ABV1GCM2_9FIRM</name>
<comment type="subcellular location">
    <subcellularLocation>
        <location evidence="7">Cytoplasm</location>
    </subcellularLocation>
</comment>
<feature type="binding site" evidence="7">
    <location>
        <position position="162"/>
    </location>
    <ligand>
        <name>phosphoenolpyruvate</name>
        <dbReference type="ChEBI" id="CHEBI:58702"/>
    </ligand>
</feature>
<dbReference type="InterPro" id="IPR036968">
    <property type="entry name" value="Enolpyruvate_Tfrase_sf"/>
</dbReference>
<comment type="similarity">
    <text evidence="2 7">Belongs to the EPSP synthase family.</text>
</comment>
<dbReference type="PIRSF" id="PIRSF000505">
    <property type="entry name" value="EPSPS"/>
    <property type="match status" value="1"/>
</dbReference>
<feature type="binding site" evidence="7">
    <location>
        <position position="91"/>
    </location>
    <ligand>
        <name>phosphoenolpyruvate</name>
        <dbReference type="ChEBI" id="CHEBI:58702"/>
    </ligand>
</feature>
<keyword evidence="10" id="KW-1185">Reference proteome</keyword>
<keyword evidence="5 7" id="KW-0057">Aromatic amino acid biosynthesis</keyword>
<feature type="active site" description="Proton acceptor" evidence="7">
    <location>
        <position position="301"/>
    </location>
</feature>
<evidence type="ECO:0000256" key="7">
    <source>
        <dbReference type="HAMAP-Rule" id="MF_00210"/>
    </source>
</evidence>
<dbReference type="Pfam" id="PF00275">
    <property type="entry name" value="EPSP_synthase"/>
    <property type="match status" value="1"/>
</dbReference>
<reference evidence="9 10" key="1">
    <citation type="submission" date="2024-03" db="EMBL/GenBank/DDBJ databases">
        <title>Human intestinal bacterial collection.</title>
        <authorList>
            <person name="Pauvert C."/>
            <person name="Hitch T.C.A."/>
            <person name="Clavel T."/>
        </authorList>
    </citation>
    <scope>NUCLEOTIDE SEQUENCE [LARGE SCALE GENOMIC DNA]</scope>
    <source>
        <strain evidence="9 10">CLA-JM-H11</strain>
    </source>
</reference>
<dbReference type="Gene3D" id="3.65.10.10">
    <property type="entry name" value="Enolpyruvate transferase domain"/>
    <property type="match status" value="2"/>
</dbReference>
<evidence type="ECO:0000256" key="6">
    <source>
        <dbReference type="ARBA" id="ARBA00044633"/>
    </source>
</evidence>
<feature type="binding site" evidence="7">
    <location>
        <position position="21"/>
    </location>
    <ligand>
        <name>3-phosphoshikimate</name>
        <dbReference type="ChEBI" id="CHEBI:145989"/>
    </ligand>
</feature>
<evidence type="ECO:0000256" key="4">
    <source>
        <dbReference type="ARBA" id="ARBA00022679"/>
    </source>
</evidence>
<feature type="binding site" evidence="7">
    <location>
        <position position="400"/>
    </location>
    <ligand>
        <name>phosphoenolpyruvate</name>
        <dbReference type="ChEBI" id="CHEBI:58702"/>
    </ligand>
</feature>
<gene>
    <name evidence="7 9" type="primary">aroA</name>
    <name evidence="9" type="ORF">WMO24_03925</name>
</gene>
<dbReference type="EC" id="2.5.1.19" evidence="7"/>
<dbReference type="Proteomes" id="UP001477672">
    <property type="component" value="Unassembled WGS sequence"/>
</dbReference>
<keyword evidence="4 7" id="KW-0808">Transferase</keyword>
<dbReference type="GO" id="GO:0003866">
    <property type="term" value="F:3-phosphoshikimate 1-carboxyvinyltransferase activity"/>
    <property type="evidence" value="ECO:0007669"/>
    <property type="project" value="UniProtKB-EC"/>
</dbReference>
<evidence type="ECO:0000256" key="3">
    <source>
        <dbReference type="ARBA" id="ARBA00022605"/>
    </source>
</evidence>
<feature type="binding site" evidence="7">
    <location>
        <position position="374"/>
    </location>
    <ligand>
        <name>phosphoenolpyruvate</name>
        <dbReference type="ChEBI" id="CHEBI:58702"/>
    </ligand>
</feature>
<feature type="domain" description="Enolpyruvate transferase" evidence="8">
    <location>
        <begin position="8"/>
        <end position="409"/>
    </location>
</feature>
<keyword evidence="3 7" id="KW-0028">Amino-acid biosynthesis</keyword>
<feature type="binding site" evidence="7">
    <location>
        <position position="332"/>
    </location>
    <ligand>
        <name>phosphoenolpyruvate</name>
        <dbReference type="ChEBI" id="CHEBI:58702"/>
    </ligand>
</feature>
<dbReference type="CDD" id="cd01556">
    <property type="entry name" value="EPSP_synthase"/>
    <property type="match status" value="1"/>
</dbReference>
<keyword evidence="7" id="KW-0963">Cytoplasm</keyword>
<evidence type="ECO:0000313" key="10">
    <source>
        <dbReference type="Proteomes" id="UP001477672"/>
    </source>
</evidence>
<dbReference type="InterPro" id="IPR013792">
    <property type="entry name" value="RNA3'P_cycl/enolpyr_Trfase_a/b"/>
</dbReference>
<dbReference type="EMBL" id="JBBMFA010000059">
    <property type="protein sequence ID" value="MEQ2519580.1"/>
    <property type="molecule type" value="Genomic_DNA"/>
</dbReference>
<evidence type="ECO:0000256" key="1">
    <source>
        <dbReference type="ARBA" id="ARBA00004811"/>
    </source>
</evidence>
<feature type="binding site" evidence="7">
    <location>
        <position position="162"/>
    </location>
    <ligand>
        <name>3-phosphoshikimate</name>
        <dbReference type="ChEBI" id="CHEBI:145989"/>
    </ligand>
</feature>
<dbReference type="PANTHER" id="PTHR21090:SF5">
    <property type="entry name" value="PENTAFUNCTIONAL AROM POLYPEPTIDE"/>
    <property type="match status" value="1"/>
</dbReference>
<evidence type="ECO:0000256" key="5">
    <source>
        <dbReference type="ARBA" id="ARBA00023141"/>
    </source>
</evidence>
<feature type="binding site" evidence="7">
    <location>
        <position position="301"/>
    </location>
    <ligand>
        <name>3-phosphoshikimate</name>
        <dbReference type="ChEBI" id="CHEBI:145989"/>
    </ligand>
</feature>
<dbReference type="HAMAP" id="MF_00210">
    <property type="entry name" value="EPSP_synth"/>
    <property type="match status" value="1"/>
</dbReference>
<dbReference type="InterPro" id="IPR006264">
    <property type="entry name" value="EPSP_synthase"/>
</dbReference>
<feature type="binding site" evidence="7">
    <location>
        <position position="20"/>
    </location>
    <ligand>
        <name>3-phosphoshikimate</name>
        <dbReference type="ChEBI" id="CHEBI:145989"/>
    </ligand>
</feature>
<comment type="pathway">
    <text evidence="1 7">Metabolic intermediate biosynthesis; chorismate biosynthesis; chorismate from D-erythrose 4-phosphate and phosphoenolpyruvate: step 6/7.</text>
</comment>
<feature type="binding site" evidence="7">
    <location>
        <position position="328"/>
    </location>
    <ligand>
        <name>3-phosphoshikimate</name>
        <dbReference type="ChEBI" id="CHEBI:145989"/>
    </ligand>
</feature>
<evidence type="ECO:0000259" key="8">
    <source>
        <dbReference type="Pfam" id="PF00275"/>
    </source>
</evidence>
<protein>
    <recommendedName>
        <fullName evidence="7">3-phosphoshikimate 1-carboxyvinyltransferase</fullName>
        <ecNumber evidence="7">2.5.1.19</ecNumber>
    </recommendedName>
    <alternativeName>
        <fullName evidence="7">5-enolpyruvylshikimate-3-phosphate synthase</fullName>
        <shortName evidence="7">EPSP synthase</shortName>
        <shortName evidence="7">EPSPS</shortName>
    </alternativeName>
</protein>
<comment type="caution">
    <text evidence="9">The sequence shown here is derived from an EMBL/GenBank/DDBJ whole genome shotgun (WGS) entry which is preliminary data.</text>
</comment>
<evidence type="ECO:0000256" key="2">
    <source>
        <dbReference type="ARBA" id="ARBA00009948"/>
    </source>
</evidence>
<comment type="catalytic activity">
    <reaction evidence="6">
        <text>3-phosphoshikimate + phosphoenolpyruvate = 5-O-(1-carboxyvinyl)-3-phosphoshikimate + phosphate</text>
        <dbReference type="Rhea" id="RHEA:21256"/>
        <dbReference type="ChEBI" id="CHEBI:43474"/>
        <dbReference type="ChEBI" id="CHEBI:57701"/>
        <dbReference type="ChEBI" id="CHEBI:58702"/>
        <dbReference type="ChEBI" id="CHEBI:145989"/>
        <dbReference type="EC" id="2.5.1.19"/>
    </reaction>
    <physiologicalReaction direction="left-to-right" evidence="6">
        <dbReference type="Rhea" id="RHEA:21257"/>
    </physiologicalReaction>
</comment>